<evidence type="ECO:0000259" key="7">
    <source>
        <dbReference type="Pfam" id="PF02803"/>
    </source>
</evidence>
<evidence type="ECO:0000259" key="6">
    <source>
        <dbReference type="Pfam" id="PF00108"/>
    </source>
</evidence>
<sequence>MAEFADRDAVIVATARSPIGRAVKGSLKDVRPDDLAATIVRAALDKVPALDPATIDDLILGCGLPGGEQGYNMGRVVAILLGHDSLPGTTVTRYCSSSLQSTRMAFHAIRAGEGDAFISAGVETVSRFVNGSSDGLPGTTNPLFLDAQKRTDDSAAGGFVWHDPREDGTLPDVYISMGQTAENLAQLKGVSRQEQDEFAVRSQNLAEKAIANGHFDREITPVTLADGTIVSTDDGPRPGTTYEKVSGLKPVFRPDGTVTAGNACPLNDGAAAVIIVSGKKARELGLTPLARVVSTGVSGLSPEIMGYGPVEASKRALALAGLSIGDIDLVEINEAFAAQVIPSYRDLGVDLDKLNVSGGAIALGHPFGMTGARITGTLLNNLQAHDKQFGLETMCVGGGQGMAMVLERLS</sequence>
<evidence type="ECO:0000313" key="9">
    <source>
        <dbReference type="Proteomes" id="UP000184440"/>
    </source>
</evidence>
<feature type="active site" description="Acyl-thioester intermediate" evidence="4">
    <location>
        <position position="95"/>
    </location>
</feature>
<name>A0A1M7RNP1_9ACTN</name>
<evidence type="ECO:0000256" key="2">
    <source>
        <dbReference type="ARBA" id="ARBA00022679"/>
    </source>
</evidence>
<dbReference type="SUPFAM" id="SSF53901">
    <property type="entry name" value="Thiolase-like"/>
    <property type="match status" value="2"/>
</dbReference>
<feature type="active site" description="Proton acceptor" evidence="4">
    <location>
        <position position="395"/>
    </location>
</feature>
<feature type="domain" description="Thiolase N-terminal" evidence="6">
    <location>
        <begin position="10"/>
        <end position="277"/>
    </location>
</feature>
<evidence type="ECO:0000256" key="3">
    <source>
        <dbReference type="ARBA" id="ARBA00023315"/>
    </source>
</evidence>
<dbReference type="InterPro" id="IPR020616">
    <property type="entry name" value="Thiolase_N"/>
</dbReference>
<protein>
    <submittedName>
        <fullName evidence="8">Acetyl-CoA C-acetyltransferase</fullName>
    </submittedName>
</protein>
<gene>
    <name evidence="8" type="ORF">SAMN05443668_12869</name>
</gene>
<keyword evidence="9" id="KW-1185">Reference proteome</keyword>
<dbReference type="InterPro" id="IPR020613">
    <property type="entry name" value="Thiolase_CS"/>
</dbReference>
<dbReference type="Gene3D" id="3.40.47.10">
    <property type="match status" value="1"/>
</dbReference>
<feature type="active site" description="Proton acceptor" evidence="4">
    <location>
        <position position="365"/>
    </location>
</feature>
<dbReference type="STRING" id="134849.SAMN05443668_12869"/>
<dbReference type="OrthoDB" id="1402717at2"/>
<dbReference type="NCBIfam" id="NF005890">
    <property type="entry name" value="PRK07851.1"/>
    <property type="match status" value="1"/>
</dbReference>
<dbReference type="InterPro" id="IPR002155">
    <property type="entry name" value="Thiolase"/>
</dbReference>
<accession>A0A1M7RNP1</accession>
<evidence type="ECO:0000256" key="1">
    <source>
        <dbReference type="ARBA" id="ARBA00010982"/>
    </source>
</evidence>
<evidence type="ECO:0000256" key="5">
    <source>
        <dbReference type="RuleBase" id="RU003557"/>
    </source>
</evidence>
<dbReference type="Proteomes" id="UP000184440">
    <property type="component" value="Unassembled WGS sequence"/>
</dbReference>
<dbReference type="PIRSF" id="PIRSF000429">
    <property type="entry name" value="Ac-CoA_Ac_transf"/>
    <property type="match status" value="1"/>
</dbReference>
<evidence type="ECO:0000256" key="4">
    <source>
        <dbReference type="PIRSR" id="PIRSR000429-1"/>
    </source>
</evidence>
<proteinExistence type="inferred from homology"/>
<dbReference type="GO" id="GO:0005737">
    <property type="term" value="C:cytoplasm"/>
    <property type="evidence" value="ECO:0007669"/>
    <property type="project" value="UniProtKB-ARBA"/>
</dbReference>
<dbReference type="InterPro" id="IPR016039">
    <property type="entry name" value="Thiolase-like"/>
</dbReference>
<dbReference type="GO" id="GO:0003988">
    <property type="term" value="F:acetyl-CoA C-acyltransferase activity"/>
    <property type="evidence" value="ECO:0007669"/>
    <property type="project" value="TreeGrafter"/>
</dbReference>
<dbReference type="InterPro" id="IPR050215">
    <property type="entry name" value="Thiolase-like_sf_Thiolase"/>
</dbReference>
<keyword evidence="2 5" id="KW-0808">Transferase</keyword>
<dbReference type="FunFam" id="3.40.47.10:FF:000013">
    <property type="entry name" value="Acetyl-CoA acetyltransferase"/>
    <property type="match status" value="1"/>
</dbReference>
<organism evidence="8 9">
    <name type="scientific">Cryptosporangium aurantiacum</name>
    <dbReference type="NCBI Taxonomy" id="134849"/>
    <lineage>
        <taxon>Bacteria</taxon>
        <taxon>Bacillati</taxon>
        <taxon>Actinomycetota</taxon>
        <taxon>Actinomycetes</taxon>
        <taxon>Cryptosporangiales</taxon>
        <taxon>Cryptosporangiaceae</taxon>
        <taxon>Cryptosporangium</taxon>
    </lineage>
</organism>
<dbReference type="GO" id="GO:0006635">
    <property type="term" value="P:fatty acid beta-oxidation"/>
    <property type="evidence" value="ECO:0007669"/>
    <property type="project" value="TreeGrafter"/>
</dbReference>
<comment type="similarity">
    <text evidence="1 5">Belongs to the thiolase-like superfamily. Thiolase family.</text>
</comment>
<dbReference type="Pfam" id="PF02803">
    <property type="entry name" value="Thiolase_C"/>
    <property type="match status" value="1"/>
</dbReference>
<dbReference type="GO" id="GO:0010124">
    <property type="term" value="P:phenylacetate catabolic process"/>
    <property type="evidence" value="ECO:0007669"/>
    <property type="project" value="TreeGrafter"/>
</dbReference>
<dbReference type="EMBL" id="FRCS01000028">
    <property type="protein sequence ID" value="SHN47839.1"/>
    <property type="molecule type" value="Genomic_DNA"/>
</dbReference>
<reference evidence="8 9" key="1">
    <citation type="submission" date="2016-11" db="EMBL/GenBank/DDBJ databases">
        <authorList>
            <person name="Jaros S."/>
            <person name="Januszkiewicz K."/>
            <person name="Wedrychowicz H."/>
        </authorList>
    </citation>
    <scope>NUCLEOTIDE SEQUENCE [LARGE SCALE GENOMIC DNA]</scope>
    <source>
        <strain evidence="8 9">DSM 46144</strain>
    </source>
</reference>
<keyword evidence="3 5" id="KW-0012">Acyltransferase</keyword>
<dbReference type="Pfam" id="PF00108">
    <property type="entry name" value="Thiolase_N"/>
    <property type="match status" value="1"/>
</dbReference>
<dbReference type="InterPro" id="IPR020617">
    <property type="entry name" value="Thiolase_C"/>
</dbReference>
<dbReference type="PROSITE" id="PS00737">
    <property type="entry name" value="THIOLASE_2"/>
    <property type="match status" value="1"/>
</dbReference>
<dbReference type="AlphaFoldDB" id="A0A1M7RNP1"/>
<dbReference type="RefSeq" id="WP_073266077.1">
    <property type="nucleotide sequence ID" value="NZ_FRCS01000028.1"/>
</dbReference>
<feature type="domain" description="Thiolase C-terminal" evidence="7">
    <location>
        <begin position="286"/>
        <end position="408"/>
    </location>
</feature>
<dbReference type="CDD" id="cd00751">
    <property type="entry name" value="thiolase"/>
    <property type="match status" value="1"/>
</dbReference>
<dbReference type="PANTHER" id="PTHR43853">
    <property type="entry name" value="3-KETOACYL-COA THIOLASE, PEROXISOMAL"/>
    <property type="match status" value="1"/>
</dbReference>
<evidence type="ECO:0000313" key="8">
    <source>
        <dbReference type="EMBL" id="SHN47839.1"/>
    </source>
</evidence>
<dbReference type="NCBIfam" id="TIGR01930">
    <property type="entry name" value="AcCoA-C-Actrans"/>
    <property type="match status" value="1"/>
</dbReference>
<dbReference type="PANTHER" id="PTHR43853:SF21">
    <property type="entry name" value="STEROID 3-KETOACYL-COA THIOLASE"/>
    <property type="match status" value="1"/>
</dbReference>